<protein>
    <recommendedName>
        <fullName evidence="3">F-box protein</fullName>
    </recommendedName>
</protein>
<dbReference type="EMBL" id="JBEDUW010000002">
    <property type="protein sequence ID" value="KAK9943594.1"/>
    <property type="molecule type" value="Genomic_DNA"/>
</dbReference>
<accession>A0AAW1Y3S1</accession>
<dbReference type="InterPro" id="IPR011043">
    <property type="entry name" value="Gal_Oxase/kelch_b-propeller"/>
</dbReference>
<dbReference type="AlphaFoldDB" id="A0AAW1Y3S1"/>
<gene>
    <name evidence="1" type="ORF">M0R45_009198</name>
</gene>
<keyword evidence="2" id="KW-1185">Reference proteome</keyword>
<sequence length="126" mass="14742">MIKFPTYPFDFELLTLVSTPVRYNIFMLSFGYSFVQSWRNFSGLETILSDNHHQEGVHFNGSLYFSTPEPFSIVCFDLKNYKWERPNIELPVELNFVRLVCDEGQGKMYLIGGISRSMKIWEHVAS</sequence>
<evidence type="ECO:0000313" key="2">
    <source>
        <dbReference type="Proteomes" id="UP001457282"/>
    </source>
</evidence>
<reference evidence="1 2" key="1">
    <citation type="journal article" date="2023" name="G3 (Bethesda)">
        <title>A chromosome-length genome assembly and annotation of blackberry (Rubus argutus, cv. 'Hillquist').</title>
        <authorList>
            <person name="Bruna T."/>
            <person name="Aryal R."/>
            <person name="Dudchenko O."/>
            <person name="Sargent D.J."/>
            <person name="Mead D."/>
            <person name="Buti M."/>
            <person name="Cavallini A."/>
            <person name="Hytonen T."/>
            <person name="Andres J."/>
            <person name="Pham M."/>
            <person name="Weisz D."/>
            <person name="Mascagni F."/>
            <person name="Usai G."/>
            <person name="Natali L."/>
            <person name="Bassil N."/>
            <person name="Fernandez G.E."/>
            <person name="Lomsadze A."/>
            <person name="Armour M."/>
            <person name="Olukolu B."/>
            <person name="Poorten T."/>
            <person name="Britton C."/>
            <person name="Davik J."/>
            <person name="Ashrafi H."/>
            <person name="Aiden E.L."/>
            <person name="Borodovsky M."/>
            <person name="Worthington M."/>
        </authorList>
    </citation>
    <scope>NUCLEOTIDE SEQUENCE [LARGE SCALE GENOMIC DNA]</scope>
    <source>
        <strain evidence="1">PI 553951</strain>
    </source>
</reference>
<comment type="caution">
    <text evidence="1">The sequence shown here is derived from an EMBL/GenBank/DDBJ whole genome shotgun (WGS) entry which is preliminary data.</text>
</comment>
<evidence type="ECO:0008006" key="3">
    <source>
        <dbReference type="Google" id="ProtNLM"/>
    </source>
</evidence>
<dbReference type="SUPFAM" id="SSF50965">
    <property type="entry name" value="Galactose oxidase, central domain"/>
    <property type="match status" value="1"/>
</dbReference>
<dbReference type="Proteomes" id="UP001457282">
    <property type="component" value="Unassembled WGS sequence"/>
</dbReference>
<organism evidence="1 2">
    <name type="scientific">Rubus argutus</name>
    <name type="common">Southern blackberry</name>
    <dbReference type="NCBI Taxonomy" id="59490"/>
    <lineage>
        <taxon>Eukaryota</taxon>
        <taxon>Viridiplantae</taxon>
        <taxon>Streptophyta</taxon>
        <taxon>Embryophyta</taxon>
        <taxon>Tracheophyta</taxon>
        <taxon>Spermatophyta</taxon>
        <taxon>Magnoliopsida</taxon>
        <taxon>eudicotyledons</taxon>
        <taxon>Gunneridae</taxon>
        <taxon>Pentapetalae</taxon>
        <taxon>rosids</taxon>
        <taxon>fabids</taxon>
        <taxon>Rosales</taxon>
        <taxon>Rosaceae</taxon>
        <taxon>Rosoideae</taxon>
        <taxon>Rosoideae incertae sedis</taxon>
        <taxon>Rubus</taxon>
    </lineage>
</organism>
<proteinExistence type="predicted"/>
<name>A0AAW1Y3S1_RUBAR</name>
<evidence type="ECO:0000313" key="1">
    <source>
        <dbReference type="EMBL" id="KAK9943594.1"/>
    </source>
</evidence>